<dbReference type="Pfam" id="PF03734">
    <property type="entry name" value="YkuD"/>
    <property type="match status" value="1"/>
</dbReference>
<keyword evidence="5 7" id="KW-0573">Peptidoglycan synthesis</keyword>
<dbReference type="PROSITE" id="PS52029">
    <property type="entry name" value="LD_TPASE"/>
    <property type="match status" value="1"/>
</dbReference>
<dbReference type="InterPro" id="IPR036366">
    <property type="entry name" value="PGBDSf"/>
</dbReference>
<dbReference type="PANTHER" id="PTHR41533:SF2">
    <property type="entry name" value="BLR7131 PROTEIN"/>
    <property type="match status" value="1"/>
</dbReference>
<dbReference type="RefSeq" id="WP_126996131.1">
    <property type="nucleotide sequence ID" value="NZ_JAKOAR010000044.1"/>
</dbReference>
<feature type="domain" description="L,D-TPase catalytic" evidence="9">
    <location>
        <begin position="165"/>
        <end position="334"/>
    </location>
</feature>
<feature type="chain" id="PRO_5019548042" evidence="8">
    <location>
        <begin position="30"/>
        <end position="393"/>
    </location>
</feature>
<keyword evidence="8" id="KW-0732">Signal</keyword>
<dbReference type="GO" id="GO:0009252">
    <property type="term" value="P:peptidoglycan biosynthetic process"/>
    <property type="evidence" value="ECO:0007669"/>
    <property type="project" value="UniProtKB-UniPathway"/>
</dbReference>
<name>A0A433JBW9_9PROT</name>
<feature type="active site" description="Proton donor/acceptor" evidence="7">
    <location>
        <position position="293"/>
    </location>
</feature>
<dbReference type="GO" id="GO:0008360">
    <property type="term" value="P:regulation of cell shape"/>
    <property type="evidence" value="ECO:0007669"/>
    <property type="project" value="UniProtKB-UniRule"/>
</dbReference>
<organism evidence="10 11">
    <name type="scientific">Azospirillum doebereinerae</name>
    <dbReference type="NCBI Taxonomy" id="92933"/>
    <lineage>
        <taxon>Bacteria</taxon>
        <taxon>Pseudomonadati</taxon>
        <taxon>Pseudomonadota</taxon>
        <taxon>Alphaproteobacteria</taxon>
        <taxon>Rhodospirillales</taxon>
        <taxon>Azospirillaceae</taxon>
        <taxon>Azospirillum</taxon>
    </lineage>
</organism>
<comment type="similarity">
    <text evidence="2">Belongs to the YkuD family.</text>
</comment>
<comment type="caution">
    <text evidence="10">The sequence shown here is derived from an EMBL/GenBank/DDBJ whole genome shotgun (WGS) entry which is preliminary data.</text>
</comment>
<accession>A0A433JBW9</accession>
<evidence type="ECO:0000256" key="5">
    <source>
        <dbReference type="ARBA" id="ARBA00022984"/>
    </source>
</evidence>
<dbReference type="SUPFAM" id="SSF141523">
    <property type="entry name" value="L,D-transpeptidase catalytic domain-like"/>
    <property type="match status" value="1"/>
</dbReference>
<reference evidence="10 11" key="1">
    <citation type="submission" date="2018-12" db="EMBL/GenBank/DDBJ databases">
        <authorList>
            <person name="Yang Y."/>
        </authorList>
    </citation>
    <scope>NUCLEOTIDE SEQUENCE [LARGE SCALE GENOMIC DNA]</scope>
    <source>
        <strain evidence="10 11">GSF71</strain>
    </source>
</reference>
<dbReference type="InterPro" id="IPR036365">
    <property type="entry name" value="PGBD-like_sf"/>
</dbReference>
<evidence type="ECO:0000259" key="9">
    <source>
        <dbReference type="PROSITE" id="PS52029"/>
    </source>
</evidence>
<protein>
    <submittedName>
        <fullName evidence="10">Peptidoglycan-binding protein</fullName>
    </submittedName>
</protein>
<dbReference type="InterPro" id="IPR038063">
    <property type="entry name" value="Transpep_catalytic_dom"/>
</dbReference>
<dbReference type="GO" id="GO:0004180">
    <property type="term" value="F:carboxypeptidase activity"/>
    <property type="evidence" value="ECO:0007669"/>
    <property type="project" value="UniProtKB-ARBA"/>
</dbReference>
<dbReference type="SUPFAM" id="SSF47090">
    <property type="entry name" value="PGBD-like"/>
    <property type="match status" value="1"/>
</dbReference>
<evidence type="ECO:0000313" key="10">
    <source>
        <dbReference type="EMBL" id="RUQ74080.1"/>
    </source>
</evidence>
<dbReference type="UniPathway" id="UPA00219"/>
<dbReference type="InterPro" id="IPR002477">
    <property type="entry name" value="Peptidoglycan-bd-like"/>
</dbReference>
<gene>
    <name evidence="10" type="ORF">EJ913_06865</name>
</gene>
<sequence length="393" mass="42487">MTAAAPARKTRALATLLLAASAFVGSAVAFLPAGAEAAPYRDTLTQWSDRLDTVAAELDSAAAPLSPRIGSGTLLKKGSSGERVGRLAQRLIELGLLAPEQATDQFTEAVDAGVRAFQVSQRMKPDGLVGGGTRAALDRSPADAAAQMRQTAAAMRGFRDTAPDTVVLVNLPDQTTTFVRAGETALHMRAIVGRPSRETPLLHDQITHVIVNPTWTVPPTVMKEDKLPMLRSRGTPGIQHAVVYLDGAEVAPETVDWNGVTPGRVRIVQQPGDHNALGRFRFNLTNPYNIYLHGTNEPRLFDREVRTISSGCVRLQDARQMAEALLADTTVTPQRIDRMLDKPEPQWVKLARPVPVEFVYWTATVEEDGSVRLHPDVYDRGDETAAAPAGSRA</sequence>
<comment type="pathway">
    <text evidence="1 7">Cell wall biogenesis; peptidoglycan biosynthesis.</text>
</comment>
<dbReference type="Pfam" id="PF01471">
    <property type="entry name" value="PG_binding_1"/>
    <property type="match status" value="1"/>
</dbReference>
<dbReference type="AlphaFoldDB" id="A0A433JBW9"/>
<keyword evidence="3" id="KW-0808">Transferase</keyword>
<evidence type="ECO:0000256" key="3">
    <source>
        <dbReference type="ARBA" id="ARBA00022679"/>
    </source>
</evidence>
<dbReference type="GO" id="GO:0071555">
    <property type="term" value="P:cell wall organization"/>
    <property type="evidence" value="ECO:0007669"/>
    <property type="project" value="UniProtKB-UniRule"/>
</dbReference>
<feature type="active site" description="Nucleophile" evidence="7">
    <location>
        <position position="312"/>
    </location>
</feature>
<dbReference type="InterPro" id="IPR052905">
    <property type="entry name" value="LD-transpeptidase_YkuD-like"/>
</dbReference>
<evidence type="ECO:0000256" key="2">
    <source>
        <dbReference type="ARBA" id="ARBA00005992"/>
    </source>
</evidence>
<evidence type="ECO:0000256" key="8">
    <source>
        <dbReference type="SAM" id="SignalP"/>
    </source>
</evidence>
<dbReference type="GO" id="GO:0016740">
    <property type="term" value="F:transferase activity"/>
    <property type="evidence" value="ECO:0007669"/>
    <property type="project" value="UniProtKB-KW"/>
</dbReference>
<dbReference type="OrthoDB" id="9778545at2"/>
<evidence type="ECO:0000313" key="11">
    <source>
        <dbReference type="Proteomes" id="UP000280346"/>
    </source>
</evidence>
<feature type="signal peptide" evidence="8">
    <location>
        <begin position="1"/>
        <end position="29"/>
    </location>
</feature>
<keyword evidence="4 7" id="KW-0133">Cell shape</keyword>
<dbReference type="InterPro" id="IPR005490">
    <property type="entry name" value="LD_TPept_cat_dom"/>
</dbReference>
<dbReference type="Gene3D" id="2.40.440.10">
    <property type="entry name" value="L,D-transpeptidase catalytic domain-like"/>
    <property type="match status" value="1"/>
</dbReference>
<keyword evidence="6 7" id="KW-0961">Cell wall biogenesis/degradation</keyword>
<evidence type="ECO:0000256" key="4">
    <source>
        <dbReference type="ARBA" id="ARBA00022960"/>
    </source>
</evidence>
<evidence type="ECO:0000256" key="1">
    <source>
        <dbReference type="ARBA" id="ARBA00004752"/>
    </source>
</evidence>
<dbReference type="Proteomes" id="UP000280346">
    <property type="component" value="Unassembled WGS sequence"/>
</dbReference>
<keyword evidence="11" id="KW-1185">Reference proteome</keyword>
<dbReference type="CDD" id="cd16913">
    <property type="entry name" value="YkuD_like"/>
    <property type="match status" value="1"/>
</dbReference>
<proteinExistence type="inferred from homology"/>
<dbReference type="PANTHER" id="PTHR41533">
    <property type="entry name" value="L,D-TRANSPEPTIDASE HI_1667-RELATED"/>
    <property type="match status" value="1"/>
</dbReference>
<evidence type="ECO:0000256" key="7">
    <source>
        <dbReference type="PROSITE-ProRule" id="PRU01373"/>
    </source>
</evidence>
<dbReference type="Gene3D" id="1.10.101.10">
    <property type="entry name" value="PGBD-like superfamily/PGBD"/>
    <property type="match status" value="1"/>
</dbReference>
<evidence type="ECO:0000256" key="6">
    <source>
        <dbReference type="ARBA" id="ARBA00023316"/>
    </source>
</evidence>
<dbReference type="EMBL" id="RZIJ01000004">
    <property type="protein sequence ID" value="RUQ74080.1"/>
    <property type="molecule type" value="Genomic_DNA"/>
</dbReference>